<sequence>MTNINYIILTTVLFMHTRTGLSIDCYQCASKDGDSINRACLDPYDPVENEGDMGGCGFMDTHCVKYKTMSKLYDSGFITGEPKETVVVTRTCIRREGWGEFCQAIESDGAFMFRCFCKTDGCNRGLTFLPSFFVIFVACSFVIFSISK</sequence>
<dbReference type="Pfam" id="PF17064">
    <property type="entry name" value="QVR"/>
    <property type="match status" value="1"/>
</dbReference>
<dbReference type="Proteomes" id="UP001634394">
    <property type="component" value="Unassembled WGS sequence"/>
</dbReference>
<feature type="chain" id="PRO_5044852816" description="Protein sleepless" evidence="4">
    <location>
        <begin position="23"/>
        <end position="148"/>
    </location>
</feature>
<dbReference type="InterPro" id="IPR050975">
    <property type="entry name" value="Sleep_regulator"/>
</dbReference>
<evidence type="ECO:0000313" key="6">
    <source>
        <dbReference type="Proteomes" id="UP001634394"/>
    </source>
</evidence>
<keyword evidence="3" id="KW-0812">Transmembrane</keyword>
<evidence type="ECO:0008006" key="7">
    <source>
        <dbReference type="Google" id="ProtNLM"/>
    </source>
</evidence>
<keyword evidence="1 4" id="KW-0732">Signal</keyword>
<name>A0ABD3TZH8_SINWO</name>
<keyword evidence="3" id="KW-0472">Membrane</keyword>
<dbReference type="PANTHER" id="PTHR33562">
    <property type="entry name" value="ATILLA, ISOFORM B-RELATED-RELATED"/>
    <property type="match status" value="1"/>
</dbReference>
<evidence type="ECO:0000313" key="5">
    <source>
        <dbReference type="EMBL" id="KAL3842579.1"/>
    </source>
</evidence>
<dbReference type="InterPro" id="IPR031424">
    <property type="entry name" value="QVR-like"/>
</dbReference>
<feature type="signal peptide" evidence="4">
    <location>
        <begin position="1"/>
        <end position="22"/>
    </location>
</feature>
<evidence type="ECO:0000256" key="2">
    <source>
        <dbReference type="ARBA" id="ARBA00023180"/>
    </source>
</evidence>
<dbReference type="AlphaFoldDB" id="A0ABD3TZH8"/>
<reference evidence="5 6" key="1">
    <citation type="submission" date="2024-11" db="EMBL/GenBank/DDBJ databases">
        <title>Chromosome-level genome assembly of the freshwater bivalve Anodonta woodiana.</title>
        <authorList>
            <person name="Chen X."/>
        </authorList>
    </citation>
    <scope>NUCLEOTIDE SEQUENCE [LARGE SCALE GENOMIC DNA]</scope>
    <source>
        <strain evidence="5">MN2024</strain>
        <tissue evidence="5">Gills</tissue>
    </source>
</reference>
<comment type="caution">
    <text evidence="5">The sequence shown here is derived from an EMBL/GenBank/DDBJ whole genome shotgun (WGS) entry which is preliminary data.</text>
</comment>
<keyword evidence="6" id="KW-1185">Reference proteome</keyword>
<keyword evidence="2" id="KW-0325">Glycoprotein</keyword>
<evidence type="ECO:0000256" key="1">
    <source>
        <dbReference type="ARBA" id="ARBA00022729"/>
    </source>
</evidence>
<accession>A0ABD3TZH8</accession>
<gene>
    <name evidence="5" type="ORF">ACJMK2_020573</name>
</gene>
<evidence type="ECO:0000256" key="3">
    <source>
        <dbReference type="SAM" id="Phobius"/>
    </source>
</evidence>
<proteinExistence type="predicted"/>
<dbReference type="EMBL" id="JBJQND010000017">
    <property type="protein sequence ID" value="KAL3842579.1"/>
    <property type="molecule type" value="Genomic_DNA"/>
</dbReference>
<protein>
    <recommendedName>
        <fullName evidence="7">Protein sleepless</fullName>
    </recommendedName>
</protein>
<feature type="transmembrane region" description="Helical" evidence="3">
    <location>
        <begin position="125"/>
        <end position="146"/>
    </location>
</feature>
<organism evidence="5 6">
    <name type="scientific">Sinanodonta woodiana</name>
    <name type="common">Chinese pond mussel</name>
    <name type="synonym">Anodonta woodiana</name>
    <dbReference type="NCBI Taxonomy" id="1069815"/>
    <lineage>
        <taxon>Eukaryota</taxon>
        <taxon>Metazoa</taxon>
        <taxon>Spiralia</taxon>
        <taxon>Lophotrochozoa</taxon>
        <taxon>Mollusca</taxon>
        <taxon>Bivalvia</taxon>
        <taxon>Autobranchia</taxon>
        <taxon>Heteroconchia</taxon>
        <taxon>Palaeoheterodonta</taxon>
        <taxon>Unionida</taxon>
        <taxon>Unionoidea</taxon>
        <taxon>Unionidae</taxon>
        <taxon>Unioninae</taxon>
        <taxon>Sinanodonta</taxon>
    </lineage>
</organism>
<keyword evidence="3" id="KW-1133">Transmembrane helix</keyword>
<evidence type="ECO:0000256" key="4">
    <source>
        <dbReference type="SAM" id="SignalP"/>
    </source>
</evidence>